<dbReference type="Proteomes" id="UP001163603">
    <property type="component" value="Chromosome 10"/>
</dbReference>
<reference evidence="2" key="1">
    <citation type="journal article" date="2023" name="G3 (Bethesda)">
        <title>Genome assembly and association tests identify interacting loci associated with vigor, precocity, and sex in interspecific pistachio rootstocks.</title>
        <authorList>
            <person name="Palmer W."/>
            <person name="Jacygrad E."/>
            <person name="Sagayaradj S."/>
            <person name="Cavanaugh K."/>
            <person name="Han R."/>
            <person name="Bertier L."/>
            <person name="Beede B."/>
            <person name="Kafkas S."/>
            <person name="Golino D."/>
            <person name="Preece J."/>
            <person name="Michelmore R."/>
        </authorList>
    </citation>
    <scope>NUCLEOTIDE SEQUENCE [LARGE SCALE GENOMIC DNA]</scope>
</reference>
<evidence type="ECO:0000313" key="1">
    <source>
        <dbReference type="EMBL" id="KAJ0024801.1"/>
    </source>
</evidence>
<name>A0ACC0XTG0_9ROSI</name>
<organism evidence="1 2">
    <name type="scientific">Pistacia integerrima</name>
    <dbReference type="NCBI Taxonomy" id="434235"/>
    <lineage>
        <taxon>Eukaryota</taxon>
        <taxon>Viridiplantae</taxon>
        <taxon>Streptophyta</taxon>
        <taxon>Embryophyta</taxon>
        <taxon>Tracheophyta</taxon>
        <taxon>Spermatophyta</taxon>
        <taxon>Magnoliopsida</taxon>
        <taxon>eudicotyledons</taxon>
        <taxon>Gunneridae</taxon>
        <taxon>Pentapetalae</taxon>
        <taxon>rosids</taxon>
        <taxon>malvids</taxon>
        <taxon>Sapindales</taxon>
        <taxon>Anacardiaceae</taxon>
        <taxon>Pistacia</taxon>
    </lineage>
</organism>
<sequence length="225" mass="25792">MNQLYHRKNAFGAREETHGFEFSDQKESVVCPKPRRSSIGVSDSNAGAELLDIILTKVIGEADFQRNRDLVKAAHRDNSQDNYLYCPTATQVGNNEIEHFQMHWMRGEPVIVTNVLEKTSSLSWDPMVMWRAFRGTQKILKEEAHKWALADILNVHCPKHSSKRIGLLNLKKFFHLKGKENLIRMLLWHGSWLTNFVGILSQGPRIAHPEAPATGYMVYLHCKTN</sequence>
<keyword evidence="2" id="KW-1185">Reference proteome</keyword>
<comment type="caution">
    <text evidence="1">The sequence shown here is derived from an EMBL/GenBank/DDBJ whole genome shotgun (WGS) entry which is preliminary data.</text>
</comment>
<proteinExistence type="predicted"/>
<gene>
    <name evidence="1" type="ORF">Pint_07069</name>
</gene>
<accession>A0ACC0XTG0</accession>
<evidence type="ECO:0000313" key="2">
    <source>
        <dbReference type="Proteomes" id="UP001163603"/>
    </source>
</evidence>
<protein>
    <submittedName>
        <fullName evidence="1">Uncharacterized protein</fullName>
    </submittedName>
</protein>
<dbReference type="EMBL" id="CM047745">
    <property type="protein sequence ID" value="KAJ0024801.1"/>
    <property type="molecule type" value="Genomic_DNA"/>
</dbReference>